<sequence length="66" mass="7196">MTFPKRYPSEALQNALQRELTTALVNTSAFAGSALTGTIRNPNNIKTSGQYIIGLIQSFSFTGSNW</sequence>
<name>A0AAW3EKL2_9GAMM</name>
<protein>
    <submittedName>
        <fullName evidence="1">Uncharacterized protein</fullName>
    </submittedName>
</protein>
<dbReference type="Proteomes" id="UP000029257">
    <property type="component" value="Unassembled WGS sequence"/>
</dbReference>
<keyword evidence="4" id="KW-1185">Reference proteome</keyword>
<dbReference type="RefSeq" id="WP_005968527.1">
    <property type="nucleotide sequence ID" value="NZ_JQHP01000001.1"/>
</dbReference>
<accession>A0AAW3EKL2</accession>
<proteinExistence type="predicted"/>
<organism evidence="1 3">
    <name type="scientific">Pectobacterium wasabiae</name>
    <dbReference type="NCBI Taxonomy" id="55208"/>
    <lineage>
        <taxon>Bacteria</taxon>
        <taxon>Pseudomonadati</taxon>
        <taxon>Pseudomonadota</taxon>
        <taxon>Gammaproteobacteria</taxon>
        <taxon>Enterobacterales</taxon>
        <taxon>Pectobacteriaceae</taxon>
        <taxon>Pectobacterium</taxon>
    </lineage>
</organism>
<evidence type="ECO:0000313" key="4">
    <source>
        <dbReference type="Proteomes" id="UP000029436"/>
    </source>
</evidence>
<gene>
    <name evidence="1" type="ORF">JV38_00185</name>
    <name evidence="2" type="ORF">KU73_03915</name>
</gene>
<evidence type="ECO:0000313" key="3">
    <source>
        <dbReference type="Proteomes" id="UP000029257"/>
    </source>
</evidence>
<dbReference type="AlphaFoldDB" id="A0AAW3EKL2"/>
<dbReference type="EMBL" id="JQHP01000001">
    <property type="protein sequence ID" value="KFX09384.1"/>
    <property type="molecule type" value="Genomic_DNA"/>
</dbReference>
<reference evidence="3 4" key="1">
    <citation type="submission" date="2014-08" db="EMBL/GenBank/DDBJ databases">
        <title>Genome sequences of NCPPB Pectobacterium isolates.</title>
        <authorList>
            <person name="Glover R.H."/>
            <person name="Sapp M."/>
            <person name="Elphinstone J."/>
        </authorList>
    </citation>
    <scope>NUCLEOTIDE SEQUENCE [LARGE SCALE GENOMIC DNA]</scope>
    <source>
        <strain evidence="1 3">NCPPB 3701</strain>
        <strain evidence="2 4">NCPPB3702</strain>
    </source>
</reference>
<evidence type="ECO:0000313" key="2">
    <source>
        <dbReference type="EMBL" id="KGA29586.1"/>
    </source>
</evidence>
<dbReference type="EMBL" id="JQOH01000002">
    <property type="protein sequence ID" value="KGA29586.1"/>
    <property type="molecule type" value="Genomic_DNA"/>
</dbReference>
<comment type="caution">
    <text evidence="1">The sequence shown here is derived from an EMBL/GenBank/DDBJ whole genome shotgun (WGS) entry which is preliminary data.</text>
</comment>
<evidence type="ECO:0000313" key="1">
    <source>
        <dbReference type="EMBL" id="KFX09384.1"/>
    </source>
</evidence>
<dbReference type="Proteomes" id="UP000029436">
    <property type="component" value="Unassembled WGS sequence"/>
</dbReference>